<protein>
    <submittedName>
        <fullName evidence="2">Uncharacterized protein</fullName>
    </submittedName>
</protein>
<dbReference type="Proteomes" id="UP000250043">
    <property type="component" value="Unassembled WGS sequence"/>
</dbReference>
<feature type="chain" id="PRO_5034036815" evidence="1">
    <location>
        <begin position="22"/>
        <end position="220"/>
    </location>
</feature>
<evidence type="ECO:0000313" key="2">
    <source>
        <dbReference type="EMBL" id="OCH88113.1"/>
    </source>
</evidence>
<sequence length="220" mass="24492">MATTLPLAVLAILVLWQFARFVRFTGADLTSWRWQRDGDYTPIAVRLLERTSHLDGEAYPDEKEVAKNVTGGAVWALSGRSMDVTGHLHSQDLSRRNFSDLALFINMMTTGFLSVRNHPEPFKCTIRPRPKIAEAIILGLMIAKSSLTDYQGWNQIALGLPLSVNIPINGVQWHGVTHQVLICITKPAATFDNQILSRHRMWSDTTPRGGSTHALAAHDP</sequence>
<reference evidence="2 3" key="1">
    <citation type="submission" date="2016-07" db="EMBL/GenBank/DDBJ databases">
        <title>Draft genome of the white-rot fungus Obba rivulosa 3A-2.</title>
        <authorList>
            <consortium name="DOE Joint Genome Institute"/>
            <person name="Miettinen O."/>
            <person name="Riley R."/>
            <person name="Acob R."/>
            <person name="Barry K."/>
            <person name="Cullen D."/>
            <person name="De Vries R."/>
            <person name="Hainaut M."/>
            <person name="Hatakka A."/>
            <person name="Henrissat B."/>
            <person name="Hilden K."/>
            <person name="Kuo R."/>
            <person name="Labutti K."/>
            <person name="Lipzen A."/>
            <person name="Makela M.R."/>
            <person name="Sandor L."/>
            <person name="Spatafora J.W."/>
            <person name="Grigoriev I.V."/>
            <person name="Hibbett D.S."/>
        </authorList>
    </citation>
    <scope>NUCLEOTIDE SEQUENCE [LARGE SCALE GENOMIC DNA]</scope>
    <source>
        <strain evidence="2 3">3A-2</strain>
    </source>
</reference>
<evidence type="ECO:0000313" key="3">
    <source>
        <dbReference type="Proteomes" id="UP000250043"/>
    </source>
</evidence>
<gene>
    <name evidence="2" type="ORF">OBBRIDRAFT_805593</name>
</gene>
<organism evidence="2 3">
    <name type="scientific">Obba rivulosa</name>
    <dbReference type="NCBI Taxonomy" id="1052685"/>
    <lineage>
        <taxon>Eukaryota</taxon>
        <taxon>Fungi</taxon>
        <taxon>Dikarya</taxon>
        <taxon>Basidiomycota</taxon>
        <taxon>Agaricomycotina</taxon>
        <taxon>Agaricomycetes</taxon>
        <taxon>Polyporales</taxon>
        <taxon>Gelatoporiaceae</taxon>
        <taxon>Obba</taxon>
    </lineage>
</organism>
<name>A0A8E2ANT2_9APHY</name>
<evidence type="ECO:0000256" key="1">
    <source>
        <dbReference type="SAM" id="SignalP"/>
    </source>
</evidence>
<dbReference type="EMBL" id="KV722462">
    <property type="protein sequence ID" value="OCH88113.1"/>
    <property type="molecule type" value="Genomic_DNA"/>
</dbReference>
<keyword evidence="3" id="KW-1185">Reference proteome</keyword>
<keyword evidence="1" id="KW-0732">Signal</keyword>
<dbReference type="AlphaFoldDB" id="A0A8E2ANT2"/>
<proteinExistence type="predicted"/>
<feature type="signal peptide" evidence="1">
    <location>
        <begin position="1"/>
        <end position="21"/>
    </location>
</feature>
<accession>A0A8E2ANT2</accession>